<dbReference type="PANTHER" id="PTHR39555">
    <property type="entry name" value="FIMBRIAL ASSEMBLY PROTEIN PILO-LIKE PROTEIN-RELATED"/>
    <property type="match status" value="1"/>
</dbReference>
<dbReference type="Proteomes" id="UP000774000">
    <property type="component" value="Unassembled WGS sequence"/>
</dbReference>
<evidence type="ECO:0000313" key="1">
    <source>
        <dbReference type="EMBL" id="MBM7555207.1"/>
    </source>
</evidence>
<name>A0A938XNA4_9FIRM</name>
<dbReference type="GO" id="GO:0043107">
    <property type="term" value="P:type IV pilus-dependent motility"/>
    <property type="evidence" value="ECO:0007669"/>
    <property type="project" value="InterPro"/>
</dbReference>
<organism evidence="1 2">
    <name type="scientific">Halanaerobacter jeridensis</name>
    <dbReference type="NCBI Taxonomy" id="706427"/>
    <lineage>
        <taxon>Bacteria</taxon>
        <taxon>Bacillati</taxon>
        <taxon>Bacillota</taxon>
        <taxon>Clostridia</taxon>
        <taxon>Halanaerobiales</taxon>
        <taxon>Halobacteroidaceae</taxon>
        <taxon>Halanaerobacter</taxon>
    </lineage>
</organism>
<evidence type="ECO:0000313" key="2">
    <source>
        <dbReference type="Proteomes" id="UP000774000"/>
    </source>
</evidence>
<dbReference type="Gene3D" id="3.30.70.60">
    <property type="match status" value="1"/>
</dbReference>
<dbReference type="InterPro" id="IPR007445">
    <property type="entry name" value="PilO"/>
</dbReference>
<dbReference type="RefSeq" id="WP_204699937.1">
    <property type="nucleotide sequence ID" value="NZ_JAFBDQ010000001.1"/>
</dbReference>
<dbReference type="Pfam" id="PF04350">
    <property type="entry name" value="PilO"/>
    <property type="match status" value="1"/>
</dbReference>
<protein>
    <submittedName>
        <fullName evidence="1">Tfp pilus assembly protein PilO</fullName>
    </submittedName>
</protein>
<keyword evidence="2" id="KW-1185">Reference proteome</keyword>
<accession>A0A938XNA4</accession>
<dbReference type="PANTHER" id="PTHR39555:SF1">
    <property type="entry name" value="TYPE IV PILUS INNER MEMBRANE COMPONENT PILO"/>
    <property type="match status" value="1"/>
</dbReference>
<gene>
    <name evidence="1" type="ORF">JOC47_000031</name>
</gene>
<proteinExistence type="predicted"/>
<sequence length="179" mass="20752">MKLKYKFSTGLLLILVVALISFSLFEFTPEVLKVFNLKQQLNNRQTNFQSLEQELHSKKSLLKTKLEGNLAEDKLLKAIPYQMQSNNFLTQIKDLVSKTKLSLNKYVPEDIIKKEGYAKLPILLEISGDYDALNNFFKELETTTRLVTIEEMKIFNKKEELQSELLIAIYSLAQEADKR</sequence>
<dbReference type="GO" id="GO:0043683">
    <property type="term" value="P:type IV pilus assembly"/>
    <property type="evidence" value="ECO:0007669"/>
    <property type="project" value="InterPro"/>
</dbReference>
<dbReference type="AlphaFoldDB" id="A0A938XNA4"/>
<dbReference type="InterPro" id="IPR014717">
    <property type="entry name" value="Transl_elong_EF1B/ribsomal_bS6"/>
</dbReference>
<reference evidence="1" key="1">
    <citation type="submission" date="2021-01" db="EMBL/GenBank/DDBJ databases">
        <title>Genomic Encyclopedia of Type Strains, Phase IV (KMG-IV): sequencing the most valuable type-strain genomes for metagenomic binning, comparative biology and taxonomic classification.</title>
        <authorList>
            <person name="Goeker M."/>
        </authorList>
    </citation>
    <scope>NUCLEOTIDE SEQUENCE</scope>
    <source>
        <strain evidence="1">DSM 23230</strain>
    </source>
</reference>
<comment type="caution">
    <text evidence="1">The sequence shown here is derived from an EMBL/GenBank/DDBJ whole genome shotgun (WGS) entry which is preliminary data.</text>
</comment>
<dbReference type="EMBL" id="JAFBDQ010000001">
    <property type="protein sequence ID" value="MBM7555207.1"/>
    <property type="molecule type" value="Genomic_DNA"/>
</dbReference>